<proteinExistence type="predicted"/>
<dbReference type="InterPro" id="IPR036013">
    <property type="entry name" value="Band_7/SPFH_dom_sf"/>
</dbReference>
<dbReference type="Gene3D" id="3.30.479.30">
    <property type="entry name" value="Band 7 domain"/>
    <property type="match status" value="1"/>
</dbReference>
<dbReference type="InterPro" id="IPR001107">
    <property type="entry name" value="Band_7"/>
</dbReference>
<name>A0A0F8XLG0_9ZZZZ</name>
<dbReference type="Pfam" id="PF01145">
    <property type="entry name" value="Band_7"/>
    <property type="match status" value="1"/>
</dbReference>
<dbReference type="PANTHER" id="PTHR42911">
    <property type="entry name" value="MODULATOR OF FTSH PROTEASE HFLC"/>
    <property type="match status" value="1"/>
</dbReference>
<dbReference type="AlphaFoldDB" id="A0A0F8XLG0"/>
<organism evidence="2">
    <name type="scientific">marine sediment metagenome</name>
    <dbReference type="NCBI Taxonomy" id="412755"/>
    <lineage>
        <taxon>unclassified sequences</taxon>
        <taxon>metagenomes</taxon>
        <taxon>ecological metagenomes</taxon>
    </lineage>
</organism>
<gene>
    <name evidence="2" type="ORF">LCGC14_2929140</name>
</gene>
<protein>
    <recommendedName>
        <fullName evidence="1">Band 7 domain-containing protein</fullName>
    </recommendedName>
</protein>
<reference evidence="2" key="1">
    <citation type="journal article" date="2015" name="Nature">
        <title>Complex archaea that bridge the gap between prokaryotes and eukaryotes.</title>
        <authorList>
            <person name="Spang A."/>
            <person name="Saw J.H."/>
            <person name="Jorgensen S.L."/>
            <person name="Zaremba-Niedzwiedzka K."/>
            <person name="Martijn J."/>
            <person name="Lind A.E."/>
            <person name="van Eijk R."/>
            <person name="Schleper C."/>
            <person name="Guy L."/>
            <person name="Ettema T.J."/>
        </authorList>
    </citation>
    <scope>NUCLEOTIDE SEQUENCE</scope>
</reference>
<feature type="domain" description="Band 7" evidence="1">
    <location>
        <begin position="21"/>
        <end position="128"/>
    </location>
</feature>
<accession>A0A0F8XLG0</accession>
<comment type="caution">
    <text evidence="2">The sequence shown here is derived from an EMBL/GenBank/DDBJ whole genome shotgun (WGS) entry which is preliminary data.</text>
</comment>
<dbReference type="EMBL" id="LAZR01058422">
    <property type="protein sequence ID" value="KKK69927.1"/>
    <property type="molecule type" value="Genomic_DNA"/>
</dbReference>
<sequence>MAFFTEILGGLRALFTWYFAVAPWERAVRVKWGKHDQLLGPGLHWRVPIRDRVYKHSVRLRSTEVLGQNMTTADGKIVTLAFVVEWGIGNLLQVFRSVAHPERTLATRVKALIAEHIASHALEDVAPLKLSDDITAEVEGFDWGLCDVRVRITEFICAARTYRLLQGGHGYTELDHDTNWNDDVFMASRR</sequence>
<evidence type="ECO:0000313" key="2">
    <source>
        <dbReference type="EMBL" id="KKK69927.1"/>
    </source>
</evidence>
<evidence type="ECO:0000259" key="1">
    <source>
        <dbReference type="Pfam" id="PF01145"/>
    </source>
</evidence>
<dbReference type="SUPFAM" id="SSF117892">
    <property type="entry name" value="Band 7/SPFH domain"/>
    <property type="match status" value="1"/>
</dbReference>
<dbReference type="PANTHER" id="PTHR42911:SF1">
    <property type="entry name" value="MODULATOR OF FTSH PROTEASE HFLC"/>
    <property type="match status" value="1"/>
</dbReference>